<comment type="caution">
    <text evidence="2">The sequence shown here is derived from an EMBL/GenBank/DDBJ whole genome shotgun (WGS) entry which is preliminary data.</text>
</comment>
<sequence>MALGYSWVTLCNRAEVFNVQAFNDPAVLFHSFLEDVIINVKPTSAYTPSLSVLLYDVIPPRNSHPPKYQEHIANLSIPGWPYVLSKFESGSGGVEFDRTIGFSFSMNTKLNMASLLMPTNRHHSSRPLLAISLPLVIRHPSSDLHLSRIAPSTSPPGVKNGRRTRADTTQPGQVLNYSFDCKLRAHRILDLLSG</sequence>
<organism evidence="2 3">
    <name type="scientific">Crepidotus variabilis</name>
    <dbReference type="NCBI Taxonomy" id="179855"/>
    <lineage>
        <taxon>Eukaryota</taxon>
        <taxon>Fungi</taxon>
        <taxon>Dikarya</taxon>
        <taxon>Basidiomycota</taxon>
        <taxon>Agaricomycotina</taxon>
        <taxon>Agaricomycetes</taxon>
        <taxon>Agaricomycetidae</taxon>
        <taxon>Agaricales</taxon>
        <taxon>Agaricineae</taxon>
        <taxon>Crepidotaceae</taxon>
        <taxon>Crepidotus</taxon>
    </lineage>
</organism>
<dbReference type="AlphaFoldDB" id="A0A9P6EG75"/>
<reference evidence="2" key="1">
    <citation type="submission" date="2020-11" db="EMBL/GenBank/DDBJ databases">
        <authorList>
            <consortium name="DOE Joint Genome Institute"/>
            <person name="Ahrendt S."/>
            <person name="Riley R."/>
            <person name="Andreopoulos W."/>
            <person name="Labutti K."/>
            <person name="Pangilinan J."/>
            <person name="Ruiz-Duenas F.J."/>
            <person name="Barrasa J.M."/>
            <person name="Sanchez-Garcia M."/>
            <person name="Camarero S."/>
            <person name="Miyauchi S."/>
            <person name="Serrano A."/>
            <person name="Linde D."/>
            <person name="Babiker R."/>
            <person name="Drula E."/>
            <person name="Ayuso-Fernandez I."/>
            <person name="Pacheco R."/>
            <person name="Padilla G."/>
            <person name="Ferreira P."/>
            <person name="Barriuso J."/>
            <person name="Kellner H."/>
            <person name="Castanera R."/>
            <person name="Alfaro M."/>
            <person name="Ramirez L."/>
            <person name="Pisabarro A.G."/>
            <person name="Kuo A."/>
            <person name="Tritt A."/>
            <person name="Lipzen A."/>
            <person name="He G."/>
            <person name="Yan M."/>
            <person name="Ng V."/>
            <person name="Cullen D."/>
            <person name="Martin F."/>
            <person name="Rosso M.-N."/>
            <person name="Henrissat B."/>
            <person name="Hibbett D."/>
            <person name="Martinez A.T."/>
            <person name="Grigoriev I.V."/>
        </authorList>
    </citation>
    <scope>NUCLEOTIDE SEQUENCE</scope>
    <source>
        <strain evidence="2">CBS 506.95</strain>
    </source>
</reference>
<keyword evidence="3" id="KW-1185">Reference proteome</keyword>
<dbReference type="Proteomes" id="UP000807306">
    <property type="component" value="Unassembled WGS sequence"/>
</dbReference>
<protein>
    <submittedName>
        <fullName evidence="2">Uncharacterized protein</fullName>
    </submittedName>
</protein>
<evidence type="ECO:0000256" key="1">
    <source>
        <dbReference type="SAM" id="MobiDB-lite"/>
    </source>
</evidence>
<gene>
    <name evidence="2" type="ORF">CPB83DRAFT_894565</name>
</gene>
<dbReference type="EMBL" id="MU157854">
    <property type="protein sequence ID" value="KAF9528312.1"/>
    <property type="molecule type" value="Genomic_DNA"/>
</dbReference>
<proteinExistence type="predicted"/>
<accession>A0A9P6EG75</accession>
<evidence type="ECO:0000313" key="2">
    <source>
        <dbReference type="EMBL" id="KAF9528312.1"/>
    </source>
</evidence>
<name>A0A9P6EG75_9AGAR</name>
<feature type="region of interest" description="Disordered" evidence="1">
    <location>
        <begin position="146"/>
        <end position="171"/>
    </location>
</feature>
<evidence type="ECO:0000313" key="3">
    <source>
        <dbReference type="Proteomes" id="UP000807306"/>
    </source>
</evidence>